<dbReference type="FunFam" id="2.170.120.12:FF:000002">
    <property type="entry name" value="DNA-directed RNA polymerase II subunit RPB3"/>
    <property type="match status" value="1"/>
</dbReference>
<dbReference type="PANTHER" id="PTHR11800">
    <property type="entry name" value="DNA-DIRECTED RNA POLYMERASE"/>
    <property type="match status" value="1"/>
</dbReference>
<protein>
    <recommendedName>
        <fullName evidence="6">DNA-directed RNA polymerase II subunit RPB3</fullName>
    </recommendedName>
</protein>
<evidence type="ECO:0000256" key="3">
    <source>
        <dbReference type="ARBA" id="ARBA00023163"/>
    </source>
</evidence>
<dbReference type="Gene3D" id="3.30.1360.10">
    <property type="entry name" value="RNA polymerase, RBP11-like subunit"/>
    <property type="match status" value="1"/>
</dbReference>
<dbReference type="GO" id="GO:0046983">
    <property type="term" value="F:protein dimerization activity"/>
    <property type="evidence" value="ECO:0007669"/>
    <property type="project" value="InterPro"/>
</dbReference>
<reference evidence="8" key="1">
    <citation type="journal article" date="2023" name="PLoS Negl. Trop. Dis.">
        <title>A genome sequence for Biomphalaria pfeifferi, the major vector snail for the human-infecting parasite Schistosoma mansoni.</title>
        <authorList>
            <person name="Bu L."/>
            <person name="Lu L."/>
            <person name="Laidemitt M.R."/>
            <person name="Zhang S.M."/>
            <person name="Mutuku M."/>
            <person name="Mkoji G."/>
            <person name="Steinauer M."/>
            <person name="Loker E.S."/>
        </authorList>
    </citation>
    <scope>NUCLEOTIDE SEQUENCE</scope>
    <source>
        <strain evidence="8">KasaAsao</strain>
    </source>
</reference>
<comment type="caution">
    <text evidence="8">The sequence shown here is derived from an EMBL/GenBank/DDBJ whole genome shotgun (WGS) entry which is preliminary data.</text>
</comment>
<evidence type="ECO:0000256" key="5">
    <source>
        <dbReference type="ARBA" id="ARBA00025804"/>
    </source>
</evidence>
<dbReference type="GO" id="GO:0006366">
    <property type="term" value="P:transcription by RNA polymerase II"/>
    <property type="evidence" value="ECO:0007669"/>
    <property type="project" value="TreeGrafter"/>
</dbReference>
<evidence type="ECO:0000256" key="1">
    <source>
        <dbReference type="ARBA" id="ARBA00004123"/>
    </source>
</evidence>
<evidence type="ECO:0000256" key="2">
    <source>
        <dbReference type="ARBA" id="ARBA00022478"/>
    </source>
</evidence>
<dbReference type="HAMAP" id="MF_00320">
    <property type="entry name" value="RNApol_arch_Rpo3"/>
    <property type="match status" value="1"/>
</dbReference>
<dbReference type="InterPro" id="IPR022842">
    <property type="entry name" value="RNAP_Rpo3/Rpb3/RPAC1"/>
</dbReference>
<evidence type="ECO:0000259" key="7">
    <source>
        <dbReference type="SMART" id="SM00662"/>
    </source>
</evidence>
<dbReference type="Gene3D" id="2.170.120.12">
    <property type="entry name" value="DNA-directed RNA polymerase, insert domain"/>
    <property type="match status" value="1"/>
</dbReference>
<dbReference type="Pfam" id="PF01000">
    <property type="entry name" value="RNA_pol_A_bac"/>
    <property type="match status" value="1"/>
</dbReference>
<evidence type="ECO:0000256" key="6">
    <source>
        <dbReference type="ARBA" id="ARBA00072506"/>
    </source>
</evidence>
<dbReference type="AlphaFoldDB" id="A0AAD8BVG8"/>
<evidence type="ECO:0000313" key="8">
    <source>
        <dbReference type="EMBL" id="KAK0060787.1"/>
    </source>
</evidence>
<dbReference type="SUPFAM" id="SSF56553">
    <property type="entry name" value="Insert subdomain of RNA polymerase alpha subunit"/>
    <property type="match status" value="1"/>
</dbReference>
<accession>A0AAD8BVG8</accession>
<keyword evidence="2 8" id="KW-0240">DNA-directed RNA polymerase</keyword>
<gene>
    <name evidence="8" type="ORF">Bpfe_009656</name>
</gene>
<dbReference type="InterPro" id="IPR036643">
    <property type="entry name" value="RNApol_insert_sf"/>
</dbReference>
<dbReference type="Proteomes" id="UP001233172">
    <property type="component" value="Unassembled WGS sequence"/>
</dbReference>
<dbReference type="SMART" id="SM00662">
    <property type="entry name" value="RPOLD"/>
    <property type="match status" value="1"/>
</dbReference>
<comment type="subcellular location">
    <subcellularLocation>
        <location evidence="1">Nucleus</location>
    </subcellularLocation>
</comment>
<dbReference type="SUPFAM" id="SSF55257">
    <property type="entry name" value="RBP11-like subunits of RNA polymerase"/>
    <property type="match status" value="1"/>
</dbReference>
<evidence type="ECO:0000256" key="4">
    <source>
        <dbReference type="ARBA" id="ARBA00023242"/>
    </source>
</evidence>
<dbReference type="CDD" id="cd07031">
    <property type="entry name" value="RNAP_II_RPB3"/>
    <property type="match status" value="1"/>
</dbReference>
<dbReference type="InterPro" id="IPR036603">
    <property type="entry name" value="RBP11-like"/>
</dbReference>
<dbReference type="InterPro" id="IPR001514">
    <property type="entry name" value="DNA-dir_RNA_pol_30-40kDasu_CS"/>
</dbReference>
<dbReference type="GO" id="GO:0003899">
    <property type="term" value="F:DNA-directed RNA polymerase activity"/>
    <property type="evidence" value="ECO:0007669"/>
    <property type="project" value="InterPro"/>
</dbReference>
<keyword evidence="4" id="KW-0539">Nucleus</keyword>
<dbReference type="PANTHER" id="PTHR11800:SF2">
    <property type="entry name" value="DNA-DIRECTED RNA POLYMERASE II SUBUNIT RPB3"/>
    <property type="match status" value="1"/>
</dbReference>
<reference evidence="8" key="2">
    <citation type="submission" date="2023-04" db="EMBL/GenBank/DDBJ databases">
        <authorList>
            <person name="Bu L."/>
            <person name="Lu L."/>
            <person name="Laidemitt M.R."/>
            <person name="Zhang S.M."/>
            <person name="Mutuku M."/>
            <person name="Mkoji G."/>
            <person name="Steinauer M."/>
            <person name="Loker E.S."/>
        </authorList>
    </citation>
    <scope>NUCLEOTIDE SEQUENCE</scope>
    <source>
        <strain evidence="8">KasaAsao</strain>
        <tissue evidence="8">Whole Snail</tissue>
    </source>
</reference>
<dbReference type="NCBIfam" id="NF001988">
    <property type="entry name" value="PRK00783.1"/>
    <property type="match status" value="1"/>
</dbReference>
<feature type="domain" description="DNA-directed RNA polymerase RpoA/D/Rpb3-type" evidence="7">
    <location>
        <begin position="18"/>
        <end position="262"/>
    </location>
</feature>
<name>A0AAD8BVG8_BIOPF</name>
<dbReference type="InterPro" id="IPR011262">
    <property type="entry name" value="DNA-dir_RNA_pol_insert"/>
</dbReference>
<dbReference type="Pfam" id="PF01193">
    <property type="entry name" value="RNA_pol_L"/>
    <property type="match status" value="1"/>
</dbReference>
<dbReference type="PROSITE" id="PS00446">
    <property type="entry name" value="RNA_POL_D_30KD"/>
    <property type="match status" value="1"/>
</dbReference>
<evidence type="ECO:0000313" key="9">
    <source>
        <dbReference type="Proteomes" id="UP001233172"/>
    </source>
</evidence>
<dbReference type="EMBL" id="JASAOG010000033">
    <property type="protein sequence ID" value="KAK0060787.1"/>
    <property type="molecule type" value="Genomic_DNA"/>
</dbReference>
<sequence>MPYANQPTVNLTQLTDENIKFLIEDTDLSVANTIRRVCIAEVPTMAIDWVQIEANSTVLFDEFISHRLGLIPLTSEEVVESMQYSRDCTCEEFCNNCSVEFTLDVKCTDDQTRHVTSADMIPSNPKVIPVTSKSRQEANEYDQETDDILIAKLRKGQELKIRAYARKGFAKEHAKWNPTAGVSFEYDPDNALRHTTYPKPEEWPKSEYTELPEDQIEAPFDLYGKPNKFFFNVESIGTLKPETILFSSLAILKRKLSDLQIQLSHEISNDALAIP</sequence>
<keyword evidence="9" id="KW-1185">Reference proteome</keyword>
<keyword evidence="3" id="KW-0804">Transcription</keyword>
<comment type="similarity">
    <text evidence="5">Belongs to the archaeal Rpo3/eukaryotic RPB3 RNA polymerase subunit family.</text>
</comment>
<dbReference type="GO" id="GO:0005665">
    <property type="term" value="C:RNA polymerase II, core complex"/>
    <property type="evidence" value="ECO:0007669"/>
    <property type="project" value="TreeGrafter"/>
</dbReference>
<dbReference type="InterPro" id="IPR050518">
    <property type="entry name" value="Rpo3/RPB3_RNA_Pol_subunit"/>
</dbReference>
<dbReference type="GO" id="GO:0003677">
    <property type="term" value="F:DNA binding"/>
    <property type="evidence" value="ECO:0007669"/>
    <property type="project" value="InterPro"/>
</dbReference>
<dbReference type="InterPro" id="IPR011263">
    <property type="entry name" value="DNA-dir_RNA_pol_RpoA/D/Rpb3"/>
</dbReference>
<proteinExistence type="inferred from homology"/>
<organism evidence="8 9">
    <name type="scientific">Biomphalaria pfeifferi</name>
    <name type="common">Bloodfluke planorb</name>
    <name type="synonym">Freshwater snail</name>
    <dbReference type="NCBI Taxonomy" id="112525"/>
    <lineage>
        <taxon>Eukaryota</taxon>
        <taxon>Metazoa</taxon>
        <taxon>Spiralia</taxon>
        <taxon>Lophotrochozoa</taxon>
        <taxon>Mollusca</taxon>
        <taxon>Gastropoda</taxon>
        <taxon>Heterobranchia</taxon>
        <taxon>Euthyneura</taxon>
        <taxon>Panpulmonata</taxon>
        <taxon>Hygrophila</taxon>
        <taxon>Lymnaeoidea</taxon>
        <taxon>Planorbidae</taxon>
        <taxon>Biomphalaria</taxon>
    </lineage>
</organism>